<evidence type="ECO:0000313" key="10">
    <source>
        <dbReference type="Proteomes" id="UP000290189"/>
    </source>
</evidence>
<dbReference type="STRING" id="37360.A0A0G4IZ22"/>
<geneLocation type="mitochondrion" evidence="8"/>
<dbReference type="EMBL" id="CDSF01000101">
    <property type="protein sequence ID" value="CEP00517.1"/>
    <property type="molecule type" value="Genomic_DNA"/>
</dbReference>
<name>A0A0G4IZ22_PLABS</name>
<accession>A0A0G4IZ22</accession>
<keyword evidence="5" id="KW-0732">Signal</keyword>
<protein>
    <recommendedName>
        <fullName evidence="6">J domain-containing protein</fullName>
    </recommendedName>
</protein>
<dbReference type="SUPFAM" id="SSF48452">
    <property type="entry name" value="TPR-like"/>
    <property type="match status" value="2"/>
</dbReference>
<dbReference type="SMART" id="SM00271">
    <property type="entry name" value="DnaJ"/>
    <property type="match status" value="1"/>
</dbReference>
<evidence type="ECO:0000256" key="3">
    <source>
        <dbReference type="PROSITE-ProRule" id="PRU00339"/>
    </source>
</evidence>
<dbReference type="PROSITE" id="PS50076">
    <property type="entry name" value="DNAJ_2"/>
    <property type="match status" value="1"/>
</dbReference>
<dbReference type="InterPro" id="IPR019734">
    <property type="entry name" value="TPR_rpt"/>
</dbReference>
<feature type="domain" description="J" evidence="6">
    <location>
        <begin position="366"/>
        <end position="436"/>
    </location>
</feature>
<gene>
    <name evidence="7" type="ORF">PBRA_001571</name>
    <name evidence="8" type="ORF">PLBR_LOCUS1199</name>
</gene>
<sequence>MAMMLWATSWAVLMALWSDSGLLCSARSAPTPAMTYKDHFRAAAGLVAKMRIPAAIGELDQAIKLNPDFVEGFLHRAKNKARVGDFNGSLLDYQQVLQLKPDMKDASDAVRGGNLVKLSKTRSAAIELSKHSCEQAIPGLNEVTEVASHDTQCWYLLAQCLYGRKQYQEVLVAAGSLLKADGNNIGGLLLRGKAFYELGEDDMALKHFKQGLRLDPEHKEMKHFHKQLRKLEKAISFADSELADGNAEAAVESYQEALEVESSLASSIKGHPRPGVQKDIHLKLCRAFSKMHRFEDALSACRSCLDIDQGLSEAWRLTMDANIQLERYEESVKQCNAAKQHLSNDQSIHDACQRSELELKKSKRKDYYKILGIRKYADGTEIKKAFRKLAAKYHPDRNVGKSEKETEHAQKMYRDISEAHDALSNPETKARYDRGEDVNEPQGHGGNPFHGFHSTNVRFHHQGFTFTM</sequence>
<dbReference type="PANTHER" id="PTHR45188:SF2">
    <property type="entry name" value="DNAJ HOMOLOG SUBFAMILY C MEMBER 7"/>
    <property type="match status" value="1"/>
</dbReference>
<keyword evidence="1" id="KW-0677">Repeat</keyword>
<keyword evidence="8" id="KW-0496">Mitochondrion</keyword>
<proteinExistence type="predicted"/>
<keyword evidence="2 3" id="KW-0802">TPR repeat</keyword>
<dbReference type="Pfam" id="PF00226">
    <property type="entry name" value="DnaJ"/>
    <property type="match status" value="1"/>
</dbReference>
<dbReference type="SUPFAM" id="SSF46565">
    <property type="entry name" value="Chaperone J-domain"/>
    <property type="match status" value="1"/>
</dbReference>
<evidence type="ECO:0000313" key="9">
    <source>
        <dbReference type="Proteomes" id="UP000039324"/>
    </source>
</evidence>
<evidence type="ECO:0000259" key="6">
    <source>
        <dbReference type="PROSITE" id="PS50076"/>
    </source>
</evidence>
<dbReference type="Proteomes" id="UP000039324">
    <property type="component" value="Unassembled WGS sequence"/>
</dbReference>
<dbReference type="InterPro" id="IPR011990">
    <property type="entry name" value="TPR-like_helical_dom_sf"/>
</dbReference>
<evidence type="ECO:0000313" key="7">
    <source>
        <dbReference type="EMBL" id="CEP00517.1"/>
    </source>
</evidence>
<dbReference type="PROSITE" id="PS00636">
    <property type="entry name" value="DNAJ_1"/>
    <property type="match status" value="1"/>
</dbReference>
<evidence type="ECO:0000313" key="8">
    <source>
        <dbReference type="EMBL" id="SPQ93984.1"/>
    </source>
</evidence>
<dbReference type="InterPro" id="IPR018253">
    <property type="entry name" value="DnaJ_domain_CS"/>
</dbReference>
<dbReference type="Pfam" id="PF13181">
    <property type="entry name" value="TPR_8"/>
    <property type="match status" value="1"/>
</dbReference>
<dbReference type="Proteomes" id="UP000290189">
    <property type="component" value="Unassembled WGS sequence"/>
</dbReference>
<dbReference type="PANTHER" id="PTHR45188">
    <property type="entry name" value="DNAJ PROTEIN P58IPK HOMOLOG"/>
    <property type="match status" value="1"/>
</dbReference>
<dbReference type="Gene3D" id="1.25.40.10">
    <property type="entry name" value="Tetratricopeptide repeat domain"/>
    <property type="match status" value="1"/>
</dbReference>
<evidence type="ECO:0000256" key="1">
    <source>
        <dbReference type="ARBA" id="ARBA00022737"/>
    </source>
</evidence>
<dbReference type="EMBL" id="OVEO01000002">
    <property type="protein sequence ID" value="SPQ93984.1"/>
    <property type="molecule type" value="Genomic_DNA"/>
</dbReference>
<dbReference type="SMART" id="SM00028">
    <property type="entry name" value="TPR"/>
    <property type="match status" value="7"/>
</dbReference>
<dbReference type="InterPro" id="IPR001623">
    <property type="entry name" value="DnaJ_domain"/>
</dbReference>
<dbReference type="AlphaFoldDB" id="A0A0G4IZ22"/>
<feature type="region of interest" description="Disordered" evidence="4">
    <location>
        <begin position="417"/>
        <end position="450"/>
    </location>
</feature>
<dbReference type="PROSITE" id="PS50005">
    <property type="entry name" value="TPR"/>
    <property type="match status" value="1"/>
</dbReference>
<feature type="signal peptide" evidence="5">
    <location>
        <begin position="1"/>
        <end position="28"/>
    </location>
</feature>
<dbReference type="OrthoDB" id="10250354at2759"/>
<dbReference type="InterPro" id="IPR036869">
    <property type="entry name" value="J_dom_sf"/>
</dbReference>
<evidence type="ECO:0000256" key="4">
    <source>
        <dbReference type="SAM" id="MobiDB-lite"/>
    </source>
</evidence>
<feature type="repeat" description="TPR" evidence="3">
    <location>
        <begin position="185"/>
        <end position="218"/>
    </location>
</feature>
<keyword evidence="9" id="KW-1185">Reference proteome</keyword>
<organism evidence="7 9">
    <name type="scientific">Plasmodiophora brassicae</name>
    <name type="common">Clubroot disease agent</name>
    <dbReference type="NCBI Taxonomy" id="37360"/>
    <lineage>
        <taxon>Eukaryota</taxon>
        <taxon>Sar</taxon>
        <taxon>Rhizaria</taxon>
        <taxon>Endomyxa</taxon>
        <taxon>Phytomyxea</taxon>
        <taxon>Plasmodiophorida</taxon>
        <taxon>Plasmodiophoridae</taxon>
        <taxon>Plasmodiophora</taxon>
    </lineage>
</organism>
<feature type="compositionally biased region" description="Basic and acidic residues" evidence="4">
    <location>
        <begin position="428"/>
        <end position="437"/>
    </location>
</feature>
<reference evidence="7 9" key="1">
    <citation type="submission" date="2015-02" db="EMBL/GenBank/DDBJ databases">
        <authorList>
            <person name="Chooi Y.-H."/>
        </authorList>
    </citation>
    <scope>NUCLEOTIDE SEQUENCE [LARGE SCALE GENOMIC DNA]</scope>
    <source>
        <strain evidence="7">E3</strain>
    </source>
</reference>
<feature type="chain" id="PRO_5033717377" description="J domain-containing protein" evidence="5">
    <location>
        <begin position="29"/>
        <end position="468"/>
    </location>
</feature>
<evidence type="ECO:0000256" key="2">
    <source>
        <dbReference type="ARBA" id="ARBA00022803"/>
    </source>
</evidence>
<dbReference type="PRINTS" id="PR00625">
    <property type="entry name" value="JDOMAIN"/>
</dbReference>
<evidence type="ECO:0000256" key="5">
    <source>
        <dbReference type="SAM" id="SignalP"/>
    </source>
</evidence>
<reference evidence="8 10" key="2">
    <citation type="submission" date="2018-03" db="EMBL/GenBank/DDBJ databases">
        <authorList>
            <person name="Fogelqvist J."/>
        </authorList>
    </citation>
    <scope>NUCLEOTIDE SEQUENCE [LARGE SCALE GENOMIC DNA]</scope>
</reference>
<dbReference type="Gene3D" id="1.10.287.110">
    <property type="entry name" value="DnaJ domain"/>
    <property type="match status" value="1"/>
</dbReference>
<dbReference type="CDD" id="cd06257">
    <property type="entry name" value="DnaJ"/>
    <property type="match status" value="1"/>
</dbReference>